<proteinExistence type="predicted"/>
<dbReference type="AlphaFoldDB" id="A0A1G7VQM9"/>
<dbReference type="Gene3D" id="1.25.40.20">
    <property type="entry name" value="Ankyrin repeat-containing domain"/>
    <property type="match status" value="1"/>
</dbReference>
<keyword evidence="2 3" id="KW-0040">ANK repeat</keyword>
<keyword evidence="1" id="KW-0677">Repeat</keyword>
<evidence type="ECO:0000256" key="2">
    <source>
        <dbReference type="ARBA" id="ARBA00023043"/>
    </source>
</evidence>
<dbReference type="InterPro" id="IPR002110">
    <property type="entry name" value="Ankyrin_rpt"/>
</dbReference>
<dbReference type="SMART" id="SM00248">
    <property type="entry name" value="ANK"/>
    <property type="match status" value="2"/>
</dbReference>
<protein>
    <submittedName>
        <fullName evidence="4">Ankyrin repeat-containing protein</fullName>
    </submittedName>
</protein>
<evidence type="ECO:0000313" key="5">
    <source>
        <dbReference type="Proteomes" id="UP000199706"/>
    </source>
</evidence>
<dbReference type="Pfam" id="PF12796">
    <property type="entry name" value="Ank_2"/>
    <property type="match status" value="1"/>
</dbReference>
<dbReference type="EMBL" id="FNCJ01000004">
    <property type="protein sequence ID" value="SDG62126.1"/>
    <property type="molecule type" value="Genomic_DNA"/>
</dbReference>
<evidence type="ECO:0000256" key="1">
    <source>
        <dbReference type="ARBA" id="ARBA00022737"/>
    </source>
</evidence>
<name>A0A1G7VQM9_9BURK</name>
<feature type="repeat" description="ANK" evidence="3">
    <location>
        <begin position="122"/>
        <end position="155"/>
    </location>
</feature>
<dbReference type="PANTHER" id="PTHR24126:SF14">
    <property type="entry name" value="ANK_REP_REGION DOMAIN-CONTAINING PROTEIN"/>
    <property type="match status" value="1"/>
</dbReference>
<accession>A0A1G7VQM9</accession>
<sequence length="231" mass="25300">MSGFKRYPPEDFFSGQQLSLAQAVHDGDLSRVRDLAPKTDLATPGNKNTTLLSFAMQEAVPVKQDANNTRFQIISELVKDGAKPEQTFGQNGNIAFMSARADTPNFLKALLAGGMSADMRYDGDTPLIFATTQDNLLPQLRVLVEHKANVNQRDSLGETALFGATRLRQWEAVDYLLAHGADPTIVNENGLQYAKTLYNELKVTPKDSPQLERIDAVAKRIVAAGGQWPPA</sequence>
<dbReference type="RefSeq" id="WP_244106184.1">
    <property type="nucleotide sequence ID" value="NZ_CADERL010000006.1"/>
</dbReference>
<dbReference type="PANTHER" id="PTHR24126">
    <property type="entry name" value="ANKYRIN REPEAT, PH AND SEC7 DOMAIN CONTAINING PROTEIN SECG-RELATED"/>
    <property type="match status" value="1"/>
</dbReference>
<evidence type="ECO:0000313" key="4">
    <source>
        <dbReference type="EMBL" id="SDG62126.1"/>
    </source>
</evidence>
<reference evidence="4 5" key="1">
    <citation type="submission" date="2016-10" db="EMBL/GenBank/DDBJ databases">
        <authorList>
            <person name="de Groot N.N."/>
        </authorList>
    </citation>
    <scope>NUCLEOTIDE SEQUENCE [LARGE SCALE GENOMIC DNA]</scope>
    <source>
        <strain evidence="4 5">LMG 2247</strain>
    </source>
</reference>
<organism evidence="4 5">
    <name type="scientific">Paraburkholderia phenazinium</name>
    <dbReference type="NCBI Taxonomy" id="60549"/>
    <lineage>
        <taxon>Bacteria</taxon>
        <taxon>Pseudomonadati</taxon>
        <taxon>Pseudomonadota</taxon>
        <taxon>Betaproteobacteria</taxon>
        <taxon>Burkholderiales</taxon>
        <taxon>Burkholderiaceae</taxon>
        <taxon>Paraburkholderia</taxon>
    </lineage>
</organism>
<gene>
    <name evidence="4" type="ORF">SAMN05216466_104186</name>
</gene>
<dbReference type="InterPro" id="IPR036770">
    <property type="entry name" value="Ankyrin_rpt-contain_sf"/>
</dbReference>
<dbReference type="PROSITE" id="PS50297">
    <property type="entry name" value="ANK_REP_REGION"/>
    <property type="match status" value="1"/>
</dbReference>
<dbReference type="SUPFAM" id="SSF48403">
    <property type="entry name" value="Ankyrin repeat"/>
    <property type="match status" value="1"/>
</dbReference>
<evidence type="ECO:0000256" key="3">
    <source>
        <dbReference type="PROSITE-ProRule" id="PRU00023"/>
    </source>
</evidence>
<feature type="repeat" description="ANK" evidence="3">
    <location>
        <begin position="156"/>
        <end position="188"/>
    </location>
</feature>
<dbReference type="PROSITE" id="PS50088">
    <property type="entry name" value="ANK_REPEAT"/>
    <property type="match status" value="2"/>
</dbReference>
<dbReference type="Proteomes" id="UP000199706">
    <property type="component" value="Unassembled WGS sequence"/>
</dbReference>